<keyword evidence="3" id="KW-1185">Reference proteome</keyword>
<dbReference type="InterPro" id="IPR035976">
    <property type="entry name" value="Sushi/SCR/CCP_sf"/>
</dbReference>
<organism evidence="2 3">
    <name type="scientific">Portunus trituberculatus</name>
    <name type="common">Swimming crab</name>
    <name type="synonym">Neptunus trituberculatus</name>
    <dbReference type="NCBI Taxonomy" id="210409"/>
    <lineage>
        <taxon>Eukaryota</taxon>
        <taxon>Metazoa</taxon>
        <taxon>Ecdysozoa</taxon>
        <taxon>Arthropoda</taxon>
        <taxon>Crustacea</taxon>
        <taxon>Multicrustacea</taxon>
        <taxon>Malacostraca</taxon>
        <taxon>Eumalacostraca</taxon>
        <taxon>Eucarida</taxon>
        <taxon>Decapoda</taxon>
        <taxon>Pleocyemata</taxon>
        <taxon>Brachyura</taxon>
        <taxon>Eubrachyura</taxon>
        <taxon>Portunoidea</taxon>
        <taxon>Portunidae</taxon>
        <taxon>Portuninae</taxon>
        <taxon>Portunus</taxon>
    </lineage>
</organism>
<dbReference type="EMBL" id="VSRR010057291">
    <property type="protein sequence ID" value="MPC81547.1"/>
    <property type="molecule type" value="Genomic_DNA"/>
</dbReference>
<comment type="caution">
    <text evidence="2">The sequence shown here is derived from an EMBL/GenBank/DDBJ whole genome shotgun (WGS) entry which is preliminary data.</text>
</comment>
<evidence type="ECO:0000256" key="1">
    <source>
        <dbReference type="ARBA" id="ARBA00023157"/>
    </source>
</evidence>
<dbReference type="AlphaFoldDB" id="A0A5B7IJ54"/>
<gene>
    <name evidence="2" type="ORF">E2C01_076170</name>
</gene>
<dbReference type="SUPFAM" id="SSF57535">
    <property type="entry name" value="Complement control module/SCR domain"/>
    <property type="match status" value="1"/>
</dbReference>
<name>A0A5B7IJ54_PORTR</name>
<sequence length="68" mass="7661">MSRCHAAAVLHVLHRRKSFVNLTCPMNYTLGDLNSSFSLTCESDGNWTYVDPDILICRIGKSTVLRCE</sequence>
<evidence type="ECO:0008006" key="4">
    <source>
        <dbReference type="Google" id="ProtNLM"/>
    </source>
</evidence>
<evidence type="ECO:0000313" key="2">
    <source>
        <dbReference type="EMBL" id="MPC81547.1"/>
    </source>
</evidence>
<accession>A0A5B7IJ54</accession>
<proteinExistence type="predicted"/>
<keyword evidence="1" id="KW-1015">Disulfide bond</keyword>
<dbReference type="Proteomes" id="UP000324222">
    <property type="component" value="Unassembled WGS sequence"/>
</dbReference>
<reference evidence="2 3" key="1">
    <citation type="submission" date="2019-05" db="EMBL/GenBank/DDBJ databases">
        <title>Another draft genome of Portunus trituberculatus and its Hox gene families provides insights of decapod evolution.</title>
        <authorList>
            <person name="Jeong J.-H."/>
            <person name="Song I."/>
            <person name="Kim S."/>
            <person name="Choi T."/>
            <person name="Kim D."/>
            <person name="Ryu S."/>
            <person name="Kim W."/>
        </authorList>
    </citation>
    <scope>NUCLEOTIDE SEQUENCE [LARGE SCALE GENOMIC DNA]</scope>
    <source>
        <tissue evidence="2">Muscle</tissue>
    </source>
</reference>
<protein>
    <recommendedName>
        <fullName evidence="4">Sushi domain-containing protein</fullName>
    </recommendedName>
</protein>
<evidence type="ECO:0000313" key="3">
    <source>
        <dbReference type="Proteomes" id="UP000324222"/>
    </source>
</evidence>
<dbReference type="OrthoDB" id="6381702at2759"/>